<organism evidence="1 2">
    <name type="scientific">Microbulbifer yueqingensis</name>
    <dbReference type="NCBI Taxonomy" id="658219"/>
    <lineage>
        <taxon>Bacteria</taxon>
        <taxon>Pseudomonadati</taxon>
        <taxon>Pseudomonadota</taxon>
        <taxon>Gammaproteobacteria</taxon>
        <taxon>Cellvibrionales</taxon>
        <taxon>Microbulbiferaceae</taxon>
        <taxon>Microbulbifer</taxon>
    </lineage>
</organism>
<dbReference type="STRING" id="658219.SAMN05216212_1225"/>
<dbReference type="AlphaFoldDB" id="A0A1G8XSL7"/>
<evidence type="ECO:0000313" key="1">
    <source>
        <dbReference type="EMBL" id="SDJ93579.1"/>
    </source>
</evidence>
<proteinExistence type="predicted"/>
<dbReference type="InterPro" id="IPR015003">
    <property type="entry name" value="DUF1853"/>
</dbReference>
<dbReference type="EMBL" id="FNFH01000002">
    <property type="protein sequence ID" value="SDJ93579.1"/>
    <property type="molecule type" value="Genomic_DNA"/>
</dbReference>
<dbReference type="Pfam" id="PF08907">
    <property type="entry name" value="DUF1853"/>
    <property type="match status" value="1"/>
</dbReference>
<accession>A0A1G8XSL7</accession>
<evidence type="ECO:0008006" key="3">
    <source>
        <dbReference type="Google" id="ProtNLM"/>
    </source>
</evidence>
<evidence type="ECO:0000313" key="2">
    <source>
        <dbReference type="Proteomes" id="UP000199305"/>
    </source>
</evidence>
<reference evidence="2" key="1">
    <citation type="submission" date="2016-10" db="EMBL/GenBank/DDBJ databases">
        <authorList>
            <person name="Varghese N."/>
            <person name="Submissions S."/>
        </authorList>
    </citation>
    <scope>NUCLEOTIDE SEQUENCE [LARGE SCALE GENOMIC DNA]</scope>
    <source>
        <strain evidence="2">CGMCC 1.10658</strain>
    </source>
</reference>
<gene>
    <name evidence="1" type="ORF">SAMN05216212_1225</name>
</gene>
<sequence>MQQRDAAANHWANLEWACSTPHIATDARLPWLPAGRLAALGDFFRSGATRRRLQPELEATLAASTSPRLGVYFEDLWSFIFRHHPDYQLVARNLPLRCAGRTLGELDFVVRYLPDGVFEHWEIAVKFYLQVRGSYWVGPGLRDRLDTKLARMAEHQLPVAGYPESRSILAREGIHIDRQWTLMPGRLFRPLEQQNAPLHQSPTPVNPASCHYWWATAEQFIRQFEARALAWCRLPKRTWLADYGYRPGVSYDCDALARTLANGEGKPGMQRPVCVAGRDDSGEASRGFLVPGNWQARVLDSL</sequence>
<protein>
    <recommendedName>
        <fullName evidence="3">DUF1853 domain-containing protein</fullName>
    </recommendedName>
</protein>
<dbReference type="Proteomes" id="UP000199305">
    <property type="component" value="Unassembled WGS sequence"/>
</dbReference>
<dbReference type="RefSeq" id="WP_091510093.1">
    <property type="nucleotide sequence ID" value="NZ_FNFH01000002.1"/>
</dbReference>
<dbReference type="OrthoDB" id="378654at2"/>
<keyword evidence="2" id="KW-1185">Reference proteome</keyword>
<name>A0A1G8XSL7_9GAMM</name>